<organism evidence="1 2">
    <name type="scientific">Pinibacter soli</name>
    <dbReference type="NCBI Taxonomy" id="3044211"/>
    <lineage>
        <taxon>Bacteria</taxon>
        <taxon>Pseudomonadati</taxon>
        <taxon>Bacteroidota</taxon>
        <taxon>Chitinophagia</taxon>
        <taxon>Chitinophagales</taxon>
        <taxon>Chitinophagaceae</taxon>
        <taxon>Pinibacter</taxon>
    </lineage>
</organism>
<sequence>MKSLREIFNEHSGNLIHKLDHYFEIYERYFEKYRDKELVILEIGISHGGSFQIWKKYFGSKVKIYAVDINPDCKKLEEENVTIFIGSQEDKNFLSDIIKQIPAPDLIIDDGGHTMKQQIVTFEALYQHLKDDGVYVCEDTCTSYWYEYGGGLHRRGSFIEYSKKLIDSLYAWHSESKKFKVNDITRSTNAIHFYDSMVIFEKLRRKAPEHVTKGEKTIAHNEDPMASQRTLLHKIIKKVKSV</sequence>
<comment type="caution">
    <text evidence="1">The sequence shown here is derived from an EMBL/GenBank/DDBJ whole genome shotgun (WGS) entry which is preliminary data.</text>
</comment>
<gene>
    <name evidence="1" type="ORF">QJ048_17785</name>
</gene>
<accession>A0ABT6RGG4</accession>
<dbReference type="Gene3D" id="3.40.50.150">
    <property type="entry name" value="Vaccinia Virus protein VP39"/>
    <property type="match status" value="1"/>
</dbReference>
<evidence type="ECO:0000313" key="1">
    <source>
        <dbReference type="EMBL" id="MDI3321652.1"/>
    </source>
</evidence>
<dbReference type="RefSeq" id="WP_282335757.1">
    <property type="nucleotide sequence ID" value="NZ_JASBRG010000007.1"/>
</dbReference>
<dbReference type="GO" id="GO:0008168">
    <property type="term" value="F:methyltransferase activity"/>
    <property type="evidence" value="ECO:0007669"/>
    <property type="project" value="UniProtKB-KW"/>
</dbReference>
<dbReference type="GO" id="GO:0032259">
    <property type="term" value="P:methylation"/>
    <property type="evidence" value="ECO:0007669"/>
    <property type="project" value="UniProtKB-KW"/>
</dbReference>
<dbReference type="CDD" id="cd02440">
    <property type="entry name" value="AdoMet_MTases"/>
    <property type="match status" value="1"/>
</dbReference>
<protein>
    <submittedName>
        <fullName evidence="1">Class I SAM-dependent methyltransferase</fullName>
        <ecNumber evidence="1">2.1.1.-</ecNumber>
    </submittedName>
</protein>
<proteinExistence type="predicted"/>
<keyword evidence="1" id="KW-0489">Methyltransferase</keyword>
<dbReference type="Pfam" id="PF13578">
    <property type="entry name" value="Methyltransf_24"/>
    <property type="match status" value="1"/>
</dbReference>
<reference evidence="1 2" key="1">
    <citation type="submission" date="2023-05" db="EMBL/GenBank/DDBJ databases">
        <title>Genome sequence of Pinibacter sp. MAH-24.</title>
        <authorList>
            <person name="Huq M.A."/>
        </authorList>
    </citation>
    <scope>NUCLEOTIDE SEQUENCE [LARGE SCALE GENOMIC DNA]</scope>
    <source>
        <strain evidence="1 2">MAH-24</strain>
    </source>
</reference>
<keyword evidence="2" id="KW-1185">Reference proteome</keyword>
<dbReference type="Proteomes" id="UP001226434">
    <property type="component" value="Unassembled WGS sequence"/>
</dbReference>
<keyword evidence="1" id="KW-0808">Transferase</keyword>
<name>A0ABT6RGG4_9BACT</name>
<dbReference type="EMBL" id="JASBRG010000007">
    <property type="protein sequence ID" value="MDI3321652.1"/>
    <property type="molecule type" value="Genomic_DNA"/>
</dbReference>
<dbReference type="SUPFAM" id="SSF53335">
    <property type="entry name" value="S-adenosyl-L-methionine-dependent methyltransferases"/>
    <property type="match status" value="1"/>
</dbReference>
<dbReference type="EC" id="2.1.1.-" evidence="1"/>
<dbReference type="InterPro" id="IPR029063">
    <property type="entry name" value="SAM-dependent_MTases_sf"/>
</dbReference>
<evidence type="ECO:0000313" key="2">
    <source>
        <dbReference type="Proteomes" id="UP001226434"/>
    </source>
</evidence>